<dbReference type="KEGG" id="ccro:CMC5_061340"/>
<sequence>MRTTPRFLRASFVRIQGQRGRIYVHRSDGSEVSWVFPSAGAFLPHDLFHLVAEGAFGLRAGFWGRVDGGADPARINDEANRMSGPERYRGFGDDRRELLQAEALVGALWSGNERTPAERVEAIVVACAGFGVAPPASLGEARVVAALRGLQHLDPAWKMLLPKGTIVLPFDVDDPQRGFDAWLANTVGGSP</sequence>
<organism evidence="1 2">
    <name type="scientific">Chondromyces crocatus</name>
    <dbReference type="NCBI Taxonomy" id="52"/>
    <lineage>
        <taxon>Bacteria</taxon>
        <taxon>Pseudomonadati</taxon>
        <taxon>Myxococcota</taxon>
        <taxon>Polyangia</taxon>
        <taxon>Polyangiales</taxon>
        <taxon>Polyangiaceae</taxon>
        <taxon>Chondromyces</taxon>
    </lineage>
</organism>
<keyword evidence="2" id="KW-1185">Reference proteome</keyword>
<proteinExistence type="predicted"/>
<dbReference type="OrthoDB" id="583519at2"/>
<accession>A0A0K1EMP0</accession>
<reference evidence="1 2" key="1">
    <citation type="submission" date="2015-07" db="EMBL/GenBank/DDBJ databases">
        <title>Genome analysis of myxobacterium Chondromyces crocatus Cm c5 reveals a high potential for natural compound synthesis and the genetic basis for the loss of fruiting body formation.</title>
        <authorList>
            <person name="Zaburannyi N."/>
            <person name="Bunk B."/>
            <person name="Maier J."/>
            <person name="Overmann J."/>
            <person name="Mueller R."/>
        </authorList>
    </citation>
    <scope>NUCLEOTIDE SEQUENCE [LARGE SCALE GENOMIC DNA]</scope>
    <source>
        <strain evidence="1 2">Cm c5</strain>
    </source>
</reference>
<dbReference type="RefSeq" id="WP_050433621.1">
    <property type="nucleotide sequence ID" value="NZ_CP012159.1"/>
</dbReference>
<dbReference type="AlphaFoldDB" id="A0A0K1EMP0"/>
<dbReference type="EMBL" id="CP012159">
    <property type="protein sequence ID" value="AKT41912.1"/>
    <property type="molecule type" value="Genomic_DNA"/>
</dbReference>
<dbReference type="Proteomes" id="UP000067626">
    <property type="component" value="Chromosome"/>
</dbReference>
<evidence type="ECO:0000313" key="1">
    <source>
        <dbReference type="EMBL" id="AKT41912.1"/>
    </source>
</evidence>
<gene>
    <name evidence="1" type="ORF">CMC5_061340</name>
</gene>
<evidence type="ECO:0000313" key="2">
    <source>
        <dbReference type="Proteomes" id="UP000067626"/>
    </source>
</evidence>
<name>A0A0K1EMP0_CHOCO</name>
<dbReference type="STRING" id="52.CMC5_061340"/>
<protein>
    <submittedName>
        <fullName evidence="1">Uncharacterized protein</fullName>
    </submittedName>
</protein>